<sequence length="410" mass="45507">MLIINIKQLVGIREETTLLTGKAMAELPYLDNAFLRIIGDQIVEYGEMRDLSEKGWDNEEQIDVAGQYVLPAWCDSHSHLVYAGSRETEFVDKIKGMSYETIAKNGGGILNSARLLNNTSEEELFQLAWQRLEEVKKLGTGAIEIKSGYGLTVEGELKMLRVIRRLQEESDVLIKSTFLGAHTYPSVFKDNHQAYIQQIIEEMLPIIAEEQLADYIDVFCEQGFFSVQETEQILEAGIRFGLKPKLHANQLHVSGGVQIGVKYKAISVDHLESIGEAEIDCLKESNTIATLLPSAAFFLRMNYPPARQMLDANLPLAIATDYNPGSSPSGNMPLLIALSCIQLKMTPEEAINASTINGAFAMELQDIIGSISRGKKANLILTKPMPSLAYLPYSFGSTLIDKVMIQGQWV</sequence>
<evidence type="ECO:0000313" key="9">
    <source>
        <dbReference type="EMBL" id="MDJ1484760.1"/>
    </source>
</evidence>
<comment type="similarity">
    <text evidence="7">Belongs to the metallo-dependent hydrolases superfamily. HutI family.</text>
</comment>
<dbReference type="InterPro" id="IPR032466">
    <property type="entry name" value="Metal_Hydrolase"/>
</dbReference>
<feature type="binding site" evidence="7">
    <location>
        <position position="79"/>
    </location>
    <ligand>
        <name>Fe(3+)</name>
        <dbReference type="ChEBI" id="CHEBI:29034"/>
    </ligand>
</feature>
<dbReference type="RefSeq" id="WP_313986431.1">
    <property type="nucleotide sequence ID" value="NZ_JASJOS010000016.1"/>
</dbReference>
<dbReference type="GO" id="GO:0050480">
    <property type="term" value="F:imidazolonepropionase activity"/>
    <property type="evidence" value="ECO:0007669"/>
    <property type="project" value="UniProtKB-UniRule"/>
</dbReference>
<dbReference type="HAMAP" id="MF_00372">
    <property type="entry name" value="HutI"/>
    <property type="match status" value="1"/>
</dbReference>
<comment type="function">
    <text evidence="7">Catalyzes the hydrolytic cleavage of the carbon-nitrogen bond in imidazolone-5-propanoate to yield N-formimidoyl-L-glutamate. It is the third step in the universal histidine degradation pathway.</text>
</comment>
<feature type="binding site" evidence="7">
    <location>
        <position position="247"/>
    </location>
    <ligand>
        <name>Zn(2+)</name>
        <dbReference type="ChEBI" id="CHEBI:29105"/>
    </ligand>
</feature>
<comment type="pathway">
    <text evidence="7">Amino-acid degradation; L-histidine degradation into L-glutamate; N-formimidoyl-L-glutamate from L-histidine: step 3/3.</text>
</comment>
<dbReference type="EMBL" id="JASJOS010000016">
    <property type="protein sequence ID" value="MDJ1484760.1"/>
    <property type="molecule type" value="Genomic_DNA"/>
</dbReference>
<dbReference type="Pfam" id="PF01979">
    <property type="entry name" value="Amidohydro_1"/>
    <property type="match status" value="1"/>
</dbReference>
<dbReference type="PANTHER" id="PTHR42752">
    <property type="entry name" value="IMIDAZOLONEPROPIONASE"/>
    <property type="match status" value="1"/>
</dbReference>
<accession>A0AAE3QWG9</accession>
<dbReference type="AlphaFoldDB" id="A0AAE3QWG9"/>
<feature type="binding site" evidence="7">
    <location>
        <position position="247"/>
    </location>
    <ligand>
        <name>Fe(3+)</name>
        <dbReference type="ChEBI" id="CHEBI:29034"/>
    </ligand>
</feature>
<protein>
    <recommendedName>
        <fullName evidence="1 7">Imidazolonepropionase</fullName>
        <ecNumber evidence="1 7">3.5.2.7</ecNumber>
    </recommendedName>
    <alternativeName>
        <fullName evidence="7">Imidazolone-5-propionate hydrolase</fullName>
    </alternativeName>
</protein>
<feature type="binding site" evidence="7">
    <location>
        <position position="77"/>
    </location>
    <ligand>
        <name>Zn(2+)</name>
        <dbReference type="ChEBI" id="CHEBI:29105"/>
    </ligand>
</feature>
<dbReference type="FunFam" id="3.20.20.140:FF:000007">
    <property type="entry name" value="Imidazolonepropionase"/>
    <property type="match status" value="1"/>
</dbReference>
<evidence type="ECO:0000313" key="10">
    <source>
        <dbReference type="Proteomes" id="UP001241110"/>
    </source>
</evidence>
<dbReference type="EC" id="3.5.2.7" evidence="1 7"/>
<evidence type="ECO:0000256" key="7">
    <source>
        <dbReference type="HAMAP-Rule" id="MF_00372"/>
    </source>
</evidence>
<feature type="binding site" evidence="7">
    <location>
        <position position="149"/>
    </location>
    <ligand>
        <name>N-formimidoyl-L-glutamate</name>
        <dbReference type="ChEBI" id="CHEBI:58928"/>
    </ligand>
</feature>
<dbReference type="GO" id="GO:0005506">
    <property type="term" value="F:iron ion binding"/>
    <property type="evidence" value="ECO:0007669"/>
    <property type="project" value="UniProtKB-UniRule"/>
</dbReference>
<dbReference type="Gene3D" id="2.30.40.10">
    <property type="entry name" value="Urease, subunit C, domain 1"/>
    <property type="match status" value="1"/>
</dbReference>
<evidence type="ECO:0000256" key="6">
    <source>
        <dbReference type="ARBA" id="ARBA00023004"/>
    </source>
</evidence>
<dbReference type="GO" id="GO:0005737">
    <property type="term" value="C:cytoplasm"/>
    <property type="evidence" value="ECO:0007669"/>
    <property type="project" value="UniProtKB-SubCell"/>
</dbReference>
<feature type="binding site" evidence="7">
    <location>
        <position position="149"/>
    </location>
    <ligand>
        <name>4-imidazolone-5-propanoate</name>
        <dbReference type="ChEBI" id="CHEBI:77893"/>
    </ligand>
</feature>
<evidence type="ECO:0000256" key="5">
    <source>
        <dbReference type="ARBA" id="ARBA00022833"/>
    </source>
</evidence>
<keyword evidence="6 7" id="KW-0408">Iron</keyword>
<dbReference type="GO" id="GO:0008270">
    <property type="term" value="F:zinc ion binding"/>
    <property type="evidence" value="ECO:0007669"/>
    <property type="project" value="UniProtKB-UniRule"/>
</dbReference>
<dbReference type="NCBIfam" id="TIGR01224">
    <property type="entry name" value="hutI"/>
    <property type="match status" value="1"/>
</dbReference>
<evidence type="ECO:0000256" key="2">
    <source>
        <dbReference type="ARBA" id="ARBA00022723"/>
    </source>
</evidence>
<dbReference type="SUPFAM" id="SSF51556">
    <property type="entry name" value="Metallo-dependent hydrolases"/>
    <property type="match status" value="1"/>
</dbReference>
<keyword evidence="4 7" id="KW-0369">Histidine metabolism</keyword>
<keyword evidence="2 7" id="KW-0479">Metal-binding</keyword>
<feature type="binding site" evidence="7">
    <location>
        <position position="182"/>
    </location>
    <ligand>
        <name>4-imidazolone-5-propanoate</name>
        <dbReference type="ChEBI" id="CHEBI:77893"/>
    </ligand>
</feature>
<feature type="binding site" evidence="7">
    <location>
        <position position="325"/>
    </location>
    <ligand>
        <name>N-formimidoyl-L-glutamate</name>
        <dbReference type="ChEBI" id="CHEBI:58928"/>
    </ligand>
</feature>
<comment type="cofactor">
    <cofactor evidence="7">
        <name>Zn(2+)</name>
        <dbReference type="ChEBI" id="CHEBI:29105"/>
    </cofactor>
    <cofactor evidence="7">
        <name>Fe(3+)</name>
        <dbReference type="ChEBI" id="CHEBI:29034"/>
    </cofactor>
    <text evidence="7">Binds 1 zinc or iron ion per subunit.</text>
</comment>
<proteinExistence type="inferred from homology"/>
<name>A0AAE3QWG9_9BACT</name>
<comment type="subcellular location">
    <subcellularLocation>
        <location evidence="7">Cytoplasm</location>
    </subcellularLocation>
</comment>
<dbReference type="Gene3D" id="3.20.20.140">
    <property type="entry name" value="Metal-dependent hydrolases"/>
    <property type="match status" value="1"/>
</dbReference>
<dbReference type="SUPFAM" id="SSF51338">
    <property type="entry name" value="Composite domain of metallo-dependent hydrolases"/>
    <property type="match status" value="1"/>
</dbReference>
<comment type="caution">
    <text evidence="9">The sequence shown here is derived from an EMBL/GenBank/DDBJ whole genome shotgun (WGS) entry which is preliminary data.</text>
</comment>
<dbReference type="GO" id="GO:0019556">
    <property type="term" value="P:L-histidine catabolic process to glutamate and formamide"/>
    <property type="evidence" value="ECO:0007669"/>
    <property type="project" value="UniProtKB-UniRule"/>
</dbReference>
<keyword evidence="7" id="KW-0963">Cytoplasm</keyword>
<dbReference type="PANTHER" id="PTHR42752:SF1">
    <property type="entry name" value="IMIDAZOLONEPROPIONASE-RELATED"/>
    <property type="match status" value="1"/>
</dbReference>
<feature type="binding site" evidence="7">
    <location>
        <position position="321"/>
    </location>
    <ligand>
        <name>Fe(3+)</name>
        <dbReference type="ChEBI" id="CHEBI:29034"/>
    </ligand>
</feature>
<organism evidence="9 10">
    <name type="scientific">Xanthocytophaga flava</name>
    <dbReference type="NCBI Taxonomy" id="3048013"/>
    <lineage>
        <taxon>Bacteria</taxon>
        <taxon>Pseudomonadati</taxon>
        <taxon>Bacteroidota</taxon>
        <taxon>Cytophagia</taxon>
        <taxon>Cytophagales</taxon>
        <taxon>Rhodocytophagaceae</taxon>
        <taxon>Xanthocytophaga</taxon>
    </lineage>
</organism>
<feature type="binding site" evidence="7">
    <location>
        <position position="323"/>
    </location>
    <ligand>
        <name>N-formimidoyl-L-glutamate</name>
        <dbReference type="ChEBI" id="CHEBI:58928"/>
    </ligand>
</feature>
<feature type="binding site" evidence="7">
    <location>
        <position position="79"/>
    </location>
    <ligand>
        <name>Zn(2+)</name>
        <dbReference type="ChEBI" id="CHEBI:29105"/>
    </ligand>
</feature>
<dbReference type="Proteomes" id="UP001241110">
    <property type="component" value="Unassembled WGS sequence"/>
</dbReference>
<evidence type="ECO:0000256" key="4">
    <source>
        <dbReference type="ARBA" id="ARBA00022808"/>
    </source>
</evidence>
<evidence type="ECO:0000256" key="1">
    <source>
        <dbReference type="ARBA" id="ARBA00012864"/>
    </source>
</evidence>
<gene>
    <name evidence="7 9" type="primary">hutI</name>
    <name evidence="9" type="ORF">QNI16_29945</name>
</gene>
<evidence type="ECO:0000259" key="8">
    <source>
        <dbReference type="Pfam" id="PF01979"/>
    </source>
</evidence>
<feature type="binding site" evidence="7">
    <location>
        <position position="326"/>
    </location>
    <ligand>
        <name>4-imidazolone-5-propanoate</name>
        <dbReference type="ChEBI" id="CHEBI:77893"/>
    </ligand>
</feature>
<dbReference type="InterPro" id="IPR011059">
    <property type="entry name" value="Metal-dep_hydrolase_composite"/>
</dbReference>
<evidence type="ECO:0000256" key="3">
    <source>
        <dbReference type="ARBA" id="ARBA00022801"/>
    </source>
</evidence>
<dbReference type="InterPro" id="IPR005920">
    <property type="entry name" value="HutI"/>
</dbReference>
<feature type="binding site" evidence="7">
    <location>
        <position position="321"/>
    </location>
    <ligand>
        <name>Zn(2+)</name>
        <dbReference type="ChEBI" id="CHEBI:29105"/>
    </ligand>
</feature>
<keyword evidence="5 7" id="KW-0862">Zinc</keyword>
<feature type="binding site" evidence="7">
    <location>
        <position position="86"/>
    </location>
    <ligand>
        <name>4-imidazolone-5-propanoate</name>
        <dbReference type="ChEBI" id="CHEBI:77893"/>
    </ligand>
</feature>
<feature type="binding site" evidence="7">
    <location>
        <position position="77"/>
    </location>
    <ligand>
        <name>Fe(3+)</name>
        <dbReference type="ChEBI" id="CHEBI:29034"/>
    </ligand>
</feature>
<keyword evidence="3 7" id="KW-0378">Hydrolase</keyword>
<dbReference type="InterPro" id="IPR006680">
    <property type="entry name" value="Amidohydro-rel"/>
</dbReference>
<feature type="binding site" evidence="7">
    <location>
        <position position="250"/>
    </location>
    <ligand>
        <name>4-imidazolone-5-propanoate</name>
        <dbReference type="ChEBI" id="CHEBI:77893"/>
    </ligand>
</feature>
<feature type="domain" description="Amidohydrolase-related" evidence="8">
    <location>
        <begin position="277"/>
        <end position="410"/>
    </location>
</feature>
<comment type="catalytic activity">
    <reaction evidence="7">
        <text>4-imidazolone-5-propanoate + H2O = N-formimidoyl-L-glutamate</text>
        <dbReference type="Rhea" id="RHEA:23660"/>
        <dbReference type="ChEBI" id="CHEBI:15377"/>
        <dbReference type="ChEBI" id="CHEBI:58928"/>
        <dbReference type="ChEBI" id="CHEBI:77893"/>
        <dbReference type="EC" id="3.5.2.7"/>
    </reaction>
</comment>
<reference evidence="9" key="1">
    <citation type="submission" date="2023-05" db="EMBL/GenBank/DDBJ databases">
        <authorList>
            <person name="Zhang X."/>
        </authorList>
    </citation>
    <scope>NUCLEOTIDE SEQUENCE</scope>
    <source>
        <strain evidence="9">YF14B1</strain>
    </source>
</reference>